<gene>
    <name evidence="2" type="ORF">P3H78_30280</name>
</gene>
<comment type="caution">
    <text evidence="2">The sequence shown here is derived from an EMBL/GenBank/DDBJ whole genome shotgun (WGS) entry which is preliminary data.</text>
</comment>
<feature type="chain" id="PRO_5045918137" description="Secreted protein" evidence="1">
    <location>
        <begin position="43"/>
        <end position="148"/>
    </location>
</feature>
<evidence type="ECO:0008006" key="4">
    <source>
        <dbReference type="Google" id="ProtNLM"/>
    </source>
</evidence>
<keyword evidence="3" id="KW-1185">Reference proteome</keyword>
<protein>
    <recommendedName>
        <fullName evidence="4">Secreted protein</fullName>
    </recommendedName>
</protein>
<organism evidence="2 3">
    <name type="scientific">Streptomyces tropicalis</name>
    <dbReference type="NCBI Taxonomy" id="3034234"/>
    <lineage>
        <taxon>Bacteria</taxon>
        <taxon>Bacillati</taxon>
        <taxon>Actinomycetota</taxon>
        <taxon>Actinomycetes</taxon>
        <taxon>Kitasatosporales</taxon>
        <taxon>Streptomycetaceae</taxon>
        <taxon>Streptomyces</taxon>
    </lineage>
</organism>
<evidence type="ECO:0000313" key="3">
    <source>
        <dbReference type="Proteomes" id="UP001221150"/>
    </source>
</evidence>
<feature type="signal peptide" evidence="1">
    <location>
        <begin position="1"/>
        <end position="42"/>
    </location>
</feature>
<dbReference type="RefSeq" id="WP_276112374.1">
    <property type="nucleotide sequence ID" value="NZ_JARJBB010000030.1"/>
</dbReference>
<sequence length="148" mass="16335">MTRARPARVHYETGFIVSYRRFLKPLALATALVGLAASPAAADSNGTFSTGSGHYVTVSGKYQVNNRAGDQRVWFIGTLNKKTRSGCDYLEAGSVDSKLVLKKKCGGAGKVKIYKKIDMGLLDDYVYYRACHTYDDYKKCGPLKHIKL</sequence>
<dbReference type="EMBL" id="JARJBB010000030">
    <property type="protein sequence ID" value="MDF3302824.1"/>
    <property type="molecule type" value="Genomic_DNA"/>
</dbReference>
<evidence type="ECO:0000313" key="2">
    <source>
        <dbReference type="EMBL" id="MDF3302824.1"/>
    </source>
</evidence>
<reference evidence="2 3" key="1">
    <citation type="submission" date="2023-03" db="EMBL/GenBank/DDBJ databases">
        <title>Draft genome sequence of Streptomyces sp. K1PA1 isolated from peat swamp forest in Thailand.</title>
        <authorList>
            <person name="Klaysubun C."/>
            <person name="Duangmal K."/>
        </authorList>
    </citation>
    <scope>NUCLEOTIDE SEQUENCE [LARGE SCALE GENOMIC DNA]</scope>
    <source>
        <strain evidence="2 3">K1PA1</strain>
    </source>
</reference>
<keyword evidence="1" id="KW-0732">Signal</keyword>
<evidence type="ECO:0000256" key="1">
    <source>
        <dbReference type="SAM" id="SignalP"/>
    </source>
</evidence>
<proteinExistence type="predicted"/>
<name>A0ABT6ADV6_9ACTN</name>
<accession>A0ABT6ADV6</accession>
<dbReference type="PROSITE" id="PS51318">
    <property type="entry name" value="TAT"/>
    <property type="match status" value="1"/>
</dbReference>
<dbReference type="Proteomes" id="UP001221150">
    <property type="component" value="Unassembled WGS sequence"/>
</dbReference>
<dbReference type="InterPro" id="IPR006311">
    <property type="entry name" value="TAT_signal"/>
</dbReference>